<sequence length="139" mass="15364">MAHGRSFRRAYSLRTPKSPSLLDSTYGRLEDKTESSDKAKQRAKRRAVSLRGLKSGVEESPAEKTPTPGEMTHSLSPDDGELLIGEAQSKGSHRMKQCKKQVDRALRRGWETFVANLYSVTLSRPAPPSEAAPLPVRTC</sequence>
<comment type="caution">
    <text evidence="2">The sequence shown here is derived from an EMBL/GenBank/DDBJ whole genome shotgun (WGS) entry which is preliminary data.</text>
</comment>
<evidence type="ECO:0000313" key="2">
    <source>
        <dbReference type="EMBL" id="TFK12003.1"/>
    </source>
</evidence>
<dbReference type="Pfam" id="PF15464">
    <property type="entry name" value="DUF4633"/>
    <property type="match status" value="1"/>
</dbReference>
<organism evidence="2 3">
    <name type="scientific">Platysternon megacephalum</name>
    <name type="common">big-headed turtle</name>
    <dbReference type="NCBI Taxonomy" id="55544"/>
    <lineage>
        <taxon>Eukaryota</taxon>
        <taxon>Metazoa</taxon>
        <taxon>Chordata</taxon>
        <taxon>Craniata</taxon>
        <taxon>Vertebrata</taxon>
        <taxon>Euteleostomi</taxon>
        <taxon>Archelosauria</taxon>
        <taxon>Testudinata</taxon>
        <taxon>Testudines</taxon>
        <taxon>Cryptodira</taxon>
        <taxon>Durocryptodira</taxon>
        <taxon>Testudinoidea</taxon>
        <taxon>Platysternidae</taxon>
        <taxon>Platysternon</taxon>
    </lineage>
</organism>
<dbReference type="InterPro" id="IPR027990">
    <property type="entry name" value="DUF4633"/>
</dbReference>
<keyword evidence="3" id="KW-1185">Reference proteome</keyword>
<proteinExistence type="predicted"/>
<name>A0A4D9EUS8_9SAUR</name>
<evidence type="ECO:0000313" key="3">
    <source>
        <dbReference type="Proteomes" id="UP000297703"/>
    </source>
</evidence>
<dbReference type="AlphaFoldDB" id="A0A4D9EUS8"/>
<dbReference type="Proteomes" id="UP000297703">
    <property type="component" value="Unassembled WGS sequence"/>
</dbReference>
<feature type="region of interest" description="Disordered" evidence="1">
    <location>
        <begin position="1"/>
        <end position="81"/>
    </location>
</feature>
<dbReference type="PANTHER" id="PTHR31831">
    <property type="entry name" value="HYPOTHETICAL PROTEIN LOC689065"/>
    <property type="match status" value="1"/>
</dbReference>
<protein>
    <submittedName>
        <fullName evidence="2">CCR4-NOT transcription complex subunit 10</fullName>
    </submittedName>
</protein>
<accession>A0A4D9EUS8</accession>
<dbReference type="EMBL" id="QXTE01000025">
    <property type="protein sequence ID" value="TFK12003.1"/>
    <property type="molecule type" value="Genomic_DNA"/>
</dbReference>
<gene>
    <name evidence="2" type="ORF">DR999_PMT04439</name>
</gene>
<reference evidence="2 3" key="2">
    <citation type="submission" date="2019-04" db="EMBL/GenBank/DDBJ databases">
        <title>The genome sequence of big-headed turtle.</title>
        <authorList>
            <person name="Gong S."/>
        </authorList>
    </citation>
    <scope>NUCLEOTIDE SEQUENCE [LARGE SCALE GENOMIC DNA]</scope>
    <source>
        <strain evidence="2">DO16091913</strain>
        <tissue evidence="2">Muscle</tissue>
    </source>
</reference>
<dbReference type="PANTHER" id="PTHR31831:SF1">
    <property type="entry name" value="RIKEN CDNA 2010003K11 GENE"/>
    <property type="match status" value="1"/>
</dbReference>
<dbReference type="OrthoDB" id="9447782at2759"/>
<feature type="compositionally biased region" description="Basic and acidic residues" evidence="1">
    <location>
        <begin position="28"/>
        <end position="40"/>
    </location>
</feature>
<reference evidence="2 3" key="1">
    <citation type="submission" date="2019-04" db="EMBL/GenBank/DDBJ databases">
        <title>Draft genome of the big-headed turtle Platysternon megacephalum.</title>
        <authorList>
            <person name="Gong S."/>
        </authorList>
    </citation>
    <scope>NUCLEOTIDE SEQUENCE [LARGE SCALE GENOMIC DNA]</scope>
    <source>
        <strain evidence="2">DO16091913</strain>
        <tissue evidence="2">Muscle</tissue>
    </source>
</reference>
<evidence type="ECO:0000256" key="1">
    <source>
        <dbReference type="SAM" id="MobiDB-lite"/>
    </source>
</evidence>